<comment type="caution">
    <text evidence="1">The sequence shown here is derived from an EMBL/GenBank/DDBJ whole genome shotgun (WGS) entry which is preliminary data.</text>
</comment>
<dbReference type="Proteomes" id="UP001176961">
    <property type="component" value="Unassembled WGS sequence"/>
</dbReference>
<proteinExistence type="predicted"/>
<sequence>MSPFMKSRLVQGCCRILHLVMELPSSSRTTVTATGATQEENPESRDVPFPFLELPPELCLRIVKHLARLIALSYYSAQLEKNGFWENALVFASQDPKRSCYGDLRLLCKAVNDLIEKNRGTLGGLRAKRLIIGQHSSFDRCPRRIVVPEPGKLPDCLDSCALGYVEQMFFYMVKIETIALGHIVSKLRKNRINVTAMIFYGVEFACEATSLADLFSVSVTKCVVMIECQLSTELKNSLKDSLVQQLRVVFFG</sequence>
<organism evidence="1 2">
    <name type="scientific">Cylicocyclus nassatus</name>
    <name type="common">Nematode worm</name>
    <dbReference type="NCBI Taxonomy" id="53992"/>
    <lineage>
        <taxon>Eukaryota</taxon>
        <taxon>Metazoa</taxon>
        <taxon>Ecdysozoa</taxon>
        <taxon>Nematoda</taxon>
        <taxon>Chromadorea</taxon>
        <taxon>Rhabditida</taxon>
        <taxon>Rhabditina</taxon>
        <taxon>Rhabditomorpha</taxon>
        <taxon>Strongyloidea</taxon>
        <taxon>Strongylidae</taxon>
        <taxon>Cylicocyclus</taxon>
    </lineage>
</organism>
<gene>
    <name evidence="1" type="ORF">CYNAS_LOCUS7081</name>
</gene>
<protein>
    <submittedName>
        <fullName evidence="1">Uncharacterized protein</fullName>
    </submittedName>
</protein>
<dbReference type="AlphaFoldDB" id="A0AA36M0N2"/>
<evidence type="ECO:0000313" key="2">
    <source>
        <dbReference type="Proteomes" id="UP001176961"/>
    </source>
</evidence>
<keyword evidence="2" id="KW-1185">Reference proteome</keyword>
<name>A0AA36M0N2_CYLNA</name>
<dbReference type="EMBL" id="CATQJL010000112">
    <property type="protein sequence ID" value="CAJ0595098.1"/>
    <property type="molecule type" value="Genomic_DNA"/>
</dbReference>
<accession>A0AA36M0N2</accession>
<evidence type="ECO:0000313" key="1">
    <source>
        <dbReference type="EMBL" id="CAJ0595098.1"/>
    </source>
</evidence>
<reference evidence="1" key="1">
    <citation type="submission" date="2023-07" db="EMBL/GenBank/DDBJ databases">
        <authorList>
            <consortium name="CYATHOMIX"/>
        </authorList>
    </citation>
    <scope>NUCLEOTIDE SEQUENCE</scope>
    <source>
        <strain evidence="1">N/A</strain>
    </source>
</reference>